<dbReference type="PANTHER" id="PTHR11699">
    <property type="entry name" value="ALDEHYDE DEHYDROGENASE-RELATED"/>
    <property type="match status" value="1"/>
</dbReference>
<dbReference type="Gene3D" id="3.40.309.10">
    <property type="entry name" value="Aldehyde Dehydrogenase, Chain A, domain 2"/>
    <property type="match status" value="1"/>
</dbReference>
<evidence type="ECO:0000313" key="5">
    <source>
        <dbReference type="EMBL" id="MEJ8851220.1"/>
    </source>
</evidence>
<reference evidence="5 6" key="1">
    <citation type="submission" date="2024-03" db="EMBL/GenBank/DDBJ databases">
        <title>Novel species of the genus Variovorax.</title>
        <authorList>
            <person name="Liu Q."/>
            <person name="Xin Y.-H."/>
        </authorList>
    </citation>
    <scope>NUCLEOTIDE SEQUENCE [LARGE SCALE GENOMIC DNA]</scope>
    <source>
        <strain evidence="5 6">KACC 18900</strain>
    </source>
</reference>
<dbReference type="InterPro" id="IPR029510">
    <property type="entry name" value="Ald_DH_CS_GLU"/>
</dbReference>
<keyword evidence="6" id="KW-1185">Reference proteome</keyword>
<comment type="similarity">
    <text evidence="3">Belongs to the aldehyde dehydrogenase family.</text>
</comment>
<evidence type="ECO:0000313" key="6">
    <source>
        <dbReference type="Proteomes" id="UP001385892"/>
    </source>
</evidence>
<feature type="domain" description="Aldehyde dehydrogenase" evidence="4">
    <location>
        <begin position="17"/>
        <end position="463"/>
    </location>
</feature>
<feature type="active site" evidence="2">
    <location>
        <position position="241"/>
    </location>
</feature>
<protein>
    <submittedName>
        <fullName evidence="5">Aldehyde dehydrogenase family protein</fullName>
    </submittedName>
</protein>
<dbReference type="InterPro" id="IPR015590">
    <property type="entry name" value="Aldehyde_DH_dom"/>
</dbReference>
<dbReference type="InterPro" id="IPR016162">
    <property type="entry name" value="Ald_DH_N"/>
</dbReference>
<gene>
    <name evidence="5" type="ORF">WKW82_31605</name>
</gene>
<accession>A0ABU8WUJ1</accession>
<dbReference type="Gene3D" id="3.40.605.10">
    <property type="entry name" value="Aldehyde Dehydrogenase, Chain A, domain 1"/>
    <property type="match status" value="1"/>
</dbReference>
<keyword evidence="1 3" id="KW-0560">Oxidoreductase</keyword>
<dbReference type="EMBL" id="JBBKZT010000020">
    <property type="protein sequence ID" value="MEJ8851220.1"/>
    <property type="molecule type" value="Genomic_DNA"/>
</dbReference>
<comment type="caution">
    <text evidence="5">The sequence shown here is derived from an EMBL/GenBank/DDBJ whole genome shotgun (WGS) entry which is preliminary data.</text>
</comment>
<evidence type="ECO:0000256" key="1">
    <source>
        <dbReference type="ARBA" id="ARBA00023002"/>
    </source>
</evidence>
<sequence length="469" mass="49563">MQEFSMLIDGQLLPGASTMPVINPAKGVPFAQSPAASLAQVDEAVAAARRAFPAWSRTAFEARRAVVTAIADAIESHKDELADVLTLEHGKPRAQALVEVQGTVDYFRFFTTLSLAPELLEDSDKRRVEIHRVPLGVIAAIVPWNFPLLLLAFKLPAALLAGNTVVVKPAPTTPLTTLAVARLIAGLVPAGVVNVIAGTDEIGPALTAHPDVRKVSFTGSTETGKKVMAAGAARLQRVTLELGGNDPAIVLGDVDVQKSAALIFASAFGTCGQVCRAVKRVYVHASIYEPFCDALAGLAQRAVVGDGAEQTVDYGPVQNAAQFERLKGLLDDARGHGEVMPGGGPLDRPGYFFRPTIVKDCEPQSRLVVEEQFGPILPVMPFTDVDEALRQANSGPYGLAASVWSADMDLAHSVASRLDTGTVWINKHIDRTPHVPVAGAKQSGVGVELGMQGLLDFTQLKVINASSPA</sequence>
<evidence type="ECO:0000256" key="3">
    <source>
        <dbReference type="RuleBase" id="RU003345"/>
    </source>
</evidence>
<dbReference type="InterPro" id="IPR044086">
    <property type="entry name" value="LUC3-like"/>
</dbReference>
<dbReference type="Proteomes" id="UP001385892">
    <property type="component" value="Unassembled WGS sequence"/>
</dbReference>
<evidence type="ECO:0000259" key="4">
    <source>
        <dbReference type="Pfam" id="PF00171"/>
    </source>
</evidence>
<dbReference type="RefSeq" id="WP_340346767.1">
    <property type="nucleotide sequence ID" value="NZ_JBBKZT010000020.1"/>
</dbReference>
<dbReference type="Pfam" id="PF00171">
    <property type="entry name" value="Aldedh"/>
    <property type="match status" value="1"/>
</dbReference>
<name>A0ABU8WUJ1_9BURK</name>
<evidence type="ECO:0000256" key="2">
    <source>
        <dbReference type="PROSITE-ProRule" id="PRU10007"/>
    </source>
</evidence>
<proteinExistence type="inferred from homology"/>
<dbReference type="PROSITE" id="PS00687">
    <property type="entry name" value="ALDEHYDE_DEHYDR_GLU"/>
    <property type="match status" value="1"/>
</dbReference>
<organism evidence="5 6">
    <name type="scientific">Variovorax rhizosphaerae</name>
    <dbReference type="NCBI Taxonomy" id="1836200"/>
    <lineage>
        <taxon>Bacteria</taxon>
        <taxon>Pseudomonadati</taxon>
        <taxon>Pseudomonadota</taxon>
        <taxon>Betaproteobacteria</taxon>
        <taxon>Burkholderiales</taxon>
        <taxon>Comamonadaceae</taxon>
        <taxon>Variovorax</taxon>
    </lineage>
</organism>
<dbReference type="InterPro" id="IPR016161">
    <property type="entry name" value="Ald_DH/histidinol_DH"/>
</dbReference>
<dbReference type="InterPro" id="IPR016163">
    <property type="entry name" value="Ald_DH_C"/>
</dbReference>
<dbReference type="SUPFAM" id="SSF53720">
    <property type="entry name" value="ALDH-like"/>
    <property type="match status" value="1"/>
</dbReference>
<dbReference type="CDD" id="cd07106">
    <property type="entry name" value="ALDH_AldA-AAD23400"/>
    <property type="match status" value="1"/>
</dbReference>